<evidence type="ECO:0000313" key="7">
    <source>
        <dbReference type="Proteomes" id="UP000256763"/>
    </source>
</evidence>
<evidence type="ECO:0000313" key="6">
    <source>
        <dbReference type="EMBL" id="RFA34589.1"/>
    </source>
</evidence>
<keyword evidence="3" id="KW-0812">Transmembrane</keyword>
<dbReference type="Gene3D" id="2.40.50.100">
    <property type="match status" value="1"/>
</dbReference>
<keyword evidence="3" id="KW-0472">Membrane</keyword>
<dbReference type="Gene3D" id="2.40.30.170">
    <property type="match status" value="1"/>
</dbReference>
<dbReference type="PANTHER" id="PTHR30469:SF29">
    <property type="entry name" value="BLR2860 PROTEIN"/>
    <property type="match status" value="1"/>
</dbReference>
<feature type="domain" description="Multidrug resistance protein MdtA-like barrel-sandwich hybrid" evidence="4">
    <location>
        <begin position="73"/>
        <end position="199"/>
    </location>
</feature>
<dbReference type="InterPro" id="IPR006143">
    <property type="entry name" value="RND_pump_MFP"/>
</dbReference>
<feature type="domain" description="CusB-like beta-barrel" evidence="5">
    <location>
        <begin position="207"/>
        <end position="277"/>
    </location>
</feature>
<organism evidence="6 7">
    <name type="scientific">Alkalilimnicola ehrlichii</name>
    <dbReference type="NCBI Taxonomy" id="351052"/>
    <lineage>
        <taxon>Bacteria</taxon>
        <taxon>Pseudomonadati</taxon>
        <taxon>Pseudomonadota</taxon>
        <taxon>Gammaproteobacteria</taxon>
        <taxon>Chromatiales</taxon>
        <taxon>Ectothiorhodospiraceae</taxon>
        <taxon>Alkalilimnicola</taxon>
    </lineage>
</organism>
<keyword evidence="2" id="KW-0175">Coiled coil</keyword>
<evidence type="ECO:0000259" key="4">
    <source>
        <dbReference type="Pfam" id="PF25917"/>
    </source>
</evidence>
<reference evidence="7" key="1">
    <citation type="submission" date="2017-05" db="EMBL/GenBank/DDBJ databases">
        <authorList>
            <person name="Sharma S."/>
            <person name="Sidhu C."/>
            <person name="Pinnaka A.K."/>
        </authorList>
    </citation>
    <scope>NUCLEOTIDE SEQUENCE [LARGE SCALE GENOMIC DNA]</scope>
    <source>
        <strain evidence="7">AK93</strain>
    </source>
</reference>
<keyword evidence="7" id="KW-1185">Reference proteome</keyword>
<dbReference type="GO" id="GO:0015562">
    <property type="term" value="F:efflux transmembrane transporter activity"/>
    <property type="evidence" value="ECO:0007669"/>
    <property type="project" value="TreeGrafter"/>
</dbReference>
<name>A0A3E0WQA6_9GAMM</name>
<dbReference type="NCBIfam" id="TIGR01730">
    <property type="entry name" value="RND_mfp"/>
    <property type="match status" value="1"/>
</dbReference>
<dbReference type="EMBL" id="NFZW01000015">
    <property type="protein sequence ID" value="RFA34589.1"/>
    <property type="molecule type" value="Genomic_DNA"/>
</dbReference>
<accession>A0A3E0WQA6</accession>
<dbReference type="GO" id="GO:1990281">
    <property type="term" value="C:efflux pump complex"/>
    <property type="evidence" value="ECO:0007669"/>
    <property type="project" value="TreeGrafter"/>
</dbReference>
<dbReference type="Proteomes" id="UP000256763">
    <property type="component" value="Unassembled WGS sequence"/>
</dbReference>
<dbReference type="InterPro" id="IPR058625">
    <property type="entry name" value="MdtA-like_BSH"/>
</dbReference>
<dbReference type="Pfam" id="PF25917">
    <property type="entry name" value="BSH_RND"/>
    <property type="match status" value="1"/>
</dbReference>
<gene>
    <name evidence="6" type="ORF">CAL65_14575</name>
</gene>
<proteinExistence type="inferred from homology"/>
<dbReference type="AlphaFoldDB" id="A0A3E0WQA6"/>
<comment type="caution">
    <text evidence="6">The sequence shown here is derived from an EMBL/GenBank/DDBJ whole genome shotgun (WGS) entry which is preliminary data.</text>
</comment>
<dbReference type="SUPFAM" id="SSF111369">
    <property type="entry name" value="HlyD-like secretion proteins"/>
    <property type="match status" value="1"/>
</dbReference>
<dbReference type="PANTHER" id="PTHR30469">
    <property type="entry name" value="MULTIDRUG RESISTANCE PROTEIN MDTA"/>
    <property type="match status" value="1"/>
</dbReference>
<dbReference type="RefSeq" id="WP_116302787.1">
    <property type="nucleotide sequence ID" value="NZ_NFZV01000014.1"/>
</dbReference>
<evidence type="ECO:0000256" key="2">
    <source>
        <dbReference type="SAM" id="Coils"/>
    </source>
</evidence>
<evidence type="ECO:0000256" key="1">
    <source>
        <dbReference type="ARBA" id="ARBA00009477"/>
    </source>
</evidence>
<sequence length="367" mass="39496">MRVPGGTRIWLIVGVLALVVIWIASGVLLRDGEPEAAAGPPEDQRTAVAVRVSQAEPVERLLVLQGDLRPEQVVLVRAETGGQVLAWQVPRGAAVSSGDLLAELELGERESQLRQAQAQVNVAEHQLRATRQLVEDGYEPEIQLDSALAELEAAQAQLAAIEEDIDRTRIRAPIPGRVNERIAERGDFVAAGGEVAQIVNNDPLRATVQVPQHSIDQVEVGQSARVNILRFGVVEGEVTFVSTFADPATRTFVVEVEIPNQDQILPAGTSAEVEIPTQAVPAHLVSPAIIGLDDEGRVGVKTVDDRGRVVFHPIEVVRAERQGLWVAGLPEEARIITVGQGFVRAGEDVIARAEEVLEVGQAEEGEE</sequence>
<evidence type="ECO:0000256" key="3">
    <source>
        <dbReference type="SAM" id="Phobius"/>
    </source>
</evidence>
<dbReference type="InterPro" id="IPR058792">
    <property type="entry name" value="Beta-barrel_RND_2"/>
</dbReference>
<comment type="similarity">
    <text evidence="1">Belongs to the membrane fusion protein (MFP) (TC 8.A.1) family.</text>
</comment>
<dbReference type="OrthoDB" id="9806939at2"/>
<keyword evidence="3" id="KW-1133">Transmembrane helix</keyword>
<protein>
    <submittedName>
        <fullName evidence="6">Efflux transporter periplasmic adaptor subunit</fullName>
    </submittedName>
</protein>
<feature type="coiled-coil region" evidence="2">
    <location>
        <begin position="106"/>
        <end position="171"/>
    </location>
</feature>
<feature type="transmembrane region" description="Helical" evidence="3">
    <location>
        <begin position="9"/>
        <end position="29"/>
    </location>
</feature>
<evidence type="ECO:0000259" key="5">
    <source>
        <dbReference type="Pfam" id="PF25954"/>
    </source>
</evidence>
<dbReference type="Pfam" id="PF25954">
    <property type="entry name" value="Beta-barrel_RND_2"/>
    <property type="match status" value="1"/>
</dbReference>
<dbReference type="Gene3D" id="1.10.287.470">
    <property type="entry name" value="Helix hairpin bin"/>
    <property type="match status" value="1"/>
</dbReference>